<dbReference type="RefSeq" id="XP_031869621.1">
    <property type="nucleotide sequence ID" value="XM_032013021.1"/>
</dbReference>
<organism evidence="2 3">
    <name type="scientific">Venustampulla echinocandica</name>
    <dbReference type="NCBI Taxonomy" id="2656787"/>
    <lineage>
        <taxon>Eukaryota</taxon>
        <taxon>Fungi</taxon>
        <taxon>Dikarya</taxon>
        <taxon>Ascomycota</taxon>
        <taxon>Pezizomycotina</taxon>
        <taxon>Leotiomycetes</taxon>
        <taxon>Helotiales</taxon>
        <taxon>Pleuroascaceae</taxon>
        <taxon>Venustampulla</taxon>
    </lineage>
</organism>
<feature type="domain" description="F-box" evidence="1">
    <location>
        <begin position="6"/>
        <end position="59"/>
    </location>
</feature>
<dbReference type="EMBL" id="NPIC01000003">
    <property type="protein sequence ID" value="RDL36965.1"/>
    <property type="molecule type" value="Genomic_DNA"/>
</dbReference>
<evidence type="ECO:0000313" key="2">
    <source>
        <dbReference type="EMBL" id="RDL36965.1"/>
    </source>
</evidence>
<accession>A0A370TN70</accession>
<dbReference type="InterPro" id="IPR001810">
    <property type="entry name" value="F-box_dom"/>
</dbReference>
<dbReference type="GeneID" id="43597247"/>
<dbReference type="PROSITE" id="PS50181">
    <property type="entry name" value="FBOX"/>
    <property type="match status" value="1"/>
</dbReference>
<sequence length="343" mass="38893">MLSPASPSLLAIPPEILLTIISHLPTSNAFLPLVQTCRGLKTFFSTNAAIICNTHITKYHSFVASILDSTFVPGEDGQSWLIPMHSMVLPRQCAIFEDIQLPTSRQDISSPNIVSSAPKRVRVTDAELQLRAKMRLGVPGPMYLSFLETMGWDLRMRLIMFRNSSIYGLHLDDTRLMLRDDDREKYADEAEHIEYFEWAVERYVTRIFWSKCGRFINDFMIQTAQEGKSGVAMRILQGVWDKRGLLKSELGNILGPKRDVAESRGLLFGEIEKMEGELLKGDSESEKFTKCLLWYYGRSGVLGFRSQEAYKAQKPGKLRKHACDVKMAIAKVDSLTHFSPVVH</sequence>
<proteinExistence type="predicted"/>
<evidence type="ECO:0000313" key="3">
    <source>
        <dbReference type="Proteomes" id="UP000254866"/>
    </source>
</evidence>
<dbReference type="OrthoDB" id="3550724at2759"/>
<dbReference type="Proteomes" id="UP000254866">
    <property type="component" value="Unassembled WGS sequence"/>
</dbReference>
<keyword evidence="3" id="KW-1185">Reference proteome</keyword>
<name>A0A370TN70_9HELO</name>
<gene>
    <name evidence="2" type="ORF">BP5553_04398</name>
</gene>
<reference evidence="2 3" key="1">
    <citation type="journal article" date="2018" name="IMA Fungus">
        <title>IMA Genome-F 9: Draft genome sequence of Annulohypoxylon stygium, Aspergillus mulundensis, Berkeleyomyces basicola (syn. Thielaviopsis basicola), Ceratocystis smalleyi, two Cercospora beticola strains, Coleophoma cylindrospora, Fusarium fracticaudum, Phialophora cf. hyalina, and Morchella septimelata.</title>
        <authorList>
            <person name="Wingfield B.D."/>
            <person name="Bills G.F."/>
            <person name="Dong Y."/>
            <person name="Huang W."/>
            <person name="Nel W.J."/>
            <person name="Swalarsk-Parry B.S."/>
            <person name="Vaghefi N."/>
            <person name="Wilken P.M."/>
            <person name="An Z."/>
            <person name="de Beer Z.W."/>
            <person name="De Vos L."/>
            <person name="Chen L."/>
            <person name="Duong T.A."/>
            <person name="Gao Y."/>
            <person name="Hammerbacher A."/>
            <person name="Kikkert J.R."/>
            <person name="Li Y."/>
            <person name="Li H."/>
            <person name="Li K."/>
            <person name="Li Q."/>
            <person name="Liu X."/>
            <person name="Ma X."/>
            <person name="Naidoo K."/>
            <person name="Pethybridge S.J."/>
            <person name="Sun J."/>
            <person name="Steenkamp E.T."/>
            <person name="van der Nest M.A."/>
            <person name="van Wyk S."/>
            <person name="Wingfield M.J."/>
            <person name="Xiong C."/>
            <person name="Yue Q."/>
            <person name="Zhang X."/>
        </authorList>
    </citation>
    <scope>NUCLEOTIDE SEQUENCE [LARGE SCALE GENOMIC DNA]</scope>
    <source>
        <strain evidence="2 3">BP 5553</strain>
    </source>
</reference>
<dbReference type="AlphaFoldDB" id="A0A370TN70"/>
<evidence type="ECO:0000259" key="1">
    <source>
        <dbReference type="PROSITE" id="PS50181"/>
    </source>
</evidence>
<comment type="caution">
    <text evidence="2">The sequence shown here is derived from an EMBL/GenBank/DDBJ whole genome shotgun (WGS) entry which is preliminary data.</text>
</comment>
<protein>
    <recommendedName>
        <fullName evidence="1">F-box domain-containing protein</fullName>
    </recommendedName>
</protein>